<dbReference type="SUPFAM" id="SSF54523">
    <property type="entry name" value="Pili subunits"/>
    <property type="match status" value="1"/>
</dbReference>
<evidence type="ECO:0000256" key="1">
    <source>
        <dbReference type="ARBA" id="ARBA00004377"/>
    </source>
</evidence>
<evidence type="ECO:0000313" key="13">
    <source>
        <dbReference type="EMBL" id="EAQ31410.1"/>
    </source>
</evidence>
<evidence type="ECO:0000256" key="8">
    <source>
        <dbReference type="ARBA" id="ARBA00023136"/>
    </source>
</evidence>
<name>A0ABP2CP28_9GAMM</name>
<dbReference type="RefSeq" id="WP_006956921.1">
    <property type="nucleotide sequence ID" value="NZ_CH672410.1"/>
</dbReference>
<dbReference type="Gene3D" id="3.55.40.10">
    <property type="entry name" value="minor pseudopilin epsh domain"/>
    <property type="match status" value="1"/>
</dbReference>
<feature type="domain" description="General secretion pathway GspH" evidence="12">
    <location>
        <begin position="47"/>
        <end position="167"/>
    </location>
</feature>
<evidence type="ECO:0000256" key="3">
    <source>
        <dbReference type="ARBA" id="ARBA00022475"/>
    </source>
</evidence>
<organism evidence="13 14">
    <name type="scientific">Idiomarina baltica OS145</name>
    <dbReference type="NCBI Taxonomy" id="314276"/>
    <lineage>
        <taxon>Bacteria</taxon>
        <taxon>Pseudomonadati</taxon>
        <taxon>Pseudomonadota</taxon>
        <taxon>Gammaproteobacteria</taxon>
        <taxon>Alteromonadales</taxon>
        <taxon>Idiomarinaceae</taxon>
        <taxon>Idiomarina</taxon>
    </lineage>
</organism>
<keyword evidence="3" id="KW-1003">Cell membrane</keyword>
<evidence type="ECO:0000256" key="4">
    <source>
        <dbReference type="ARBA" id="ARBA00022481"/>
    </source>
</evidence>
<dbReference type="NCBIfam" id="TIGR01708">
    <property type="entry name" value="typeII_sec_gspH"/>
    <property type="match status" value="1"/>
</dbReference>
<dbReference type="EMBL" id="AAMX01000017">
    <property type="protein sequence ID" value="EAQ31410.1"/>
    <property type="molecule type" value="Genomic_DNA"/>
</dbReference>
<comment type="similarity">
    <text evidence="9">Belongs to the GSP H family.</text>
</comment>
<feature type="transmembrane region" description="Helical" evidence="11">
    <location>
        <begin position="12"/>
        <end position="34"/>
    </location>
</feature>
<keyword evidence="7 11" id="KW-1133">Transmembrane helix</keyword>
<reference evidence="13 14" key="1">
    <citation type="submission" date="2006-01" db="EMBL/GenBank/DDBJ databases">
        <authorList>
            <person name="Brettar I."/>
            <person name="Hofle M."/>
            <person name="Ferriera S."/>
            <person name="Johnson J."/>
            <person name="Kravitz S."/>
            <person name="Halpern A."/>
            <person name="Remington K."/>
            <person name="Beeson K."/>
            <person name="Tran B."/>
            <person name="Rogers Y.-H."/>
            <person name="Friedman R."/>
            <person name="Venter J.C."/>
        </authorList>
    </citation>
    <scope>NUCLEOTIDE SEQUENCE [LARGE SCALE GENOMIC DNA]</scope>
    <source>
        <strain evidence="13 14">OS145</strain>
    </source>
</reference>
<comment type="caution">
    <text evidence="13">The sequence shown here is derived from an EMBL/GenBank/DDBJ whole genome shotgun (WGS) entry which is preliminary data.</text>
</comment>
<dbReference type="Proteomes" id="UP000016543">
    <property type="component" value="Unassembled WGS sequence"/>
</dbReference>
<keyword evidence="14" id="KW-1185">Reference proteome</keyword>
<dbReference type="InterPro" id="IPR002416">
    <property type="entry name" value="T2SS_protein-GspH"/>
</dbReference>
<dbReference type="PROSITE" id="PS00409">
    <property type="entry name" value="PROKAR_NTER_METHYL"/>
    <property type="match status" value="1"/>
</dbReference>
<keyword evidence="5" id="KW-0997">Cell inner membrane</keyword>
<evidence type="ECO:0000256" key="7">
    <source>
        <dbReference type="ARBA" id="ARBA00022989"/>
    </source>
</evidence>
<evidence type="ECO:0000256" key="11">
    <source>
        <dbReference type="SAM" id="Phobius"/>
    </source>
</evidence>
<comment type="subcellular location">
    <subcellularLocation>
        <location evidence="1">Cell inner membrane</location>
        <topology evidence="1">Single-pass membrane protein</topology>
    </subcellularLocation>
</comment>
<sequence length="192" mass="21743">MRSSACKPSGFTLVEILVVMAIVGLIAASVVFTVPSMTRDETTPQTAAATLKAQLQWARERAMIEQRPLGLLLNTEGYEFLRWQQTEEGWRWQAVNEKGLAAQDYQDNLSLEWRIDEPPFIAQEKQLENTLFSPSDDNDDEDQPMPQLLILPTGELTQFSIQFAAPFDTEPSYWLIADSAWTTRIADSDETQ</sequence>
<accession>A0ABP2CP28</accession>
<dbReference type="Pfam" id="PF07963">
    <property type="entry name" value="N_methyl"/>
    <property type="match status" value="1"/>
</dbReference>
<dbReference type="InterPro" id="IPR012902">
    <property type="entry name" value="N_methyl_site"/>
</dbReference>
<keyword evidence="8 11" id="KW-0472">Membrane</keyword>
<dbReference type="Pfam" id="PF12019">
    <property type="entry name" value="GspH"/>
    <property type="match status" value="1"/>
</dbReference>
<dbReference type="NCBIfam" id="TIGR02532">
    <property type="entry name" value="IV_pilin_GFxxxE"/>
    <property type="match status" value="1"/>
</dbReference>
<keyword evidence="4" id="KW-0488">Methylation</keyword>
<evidence type="ECO:0000256" key="9">
    <source>
        <dbReference type="ARBA" id="ARBA00025772"/>
    </source>
</evidence>
<dbReference type="InterPro" id="IPR022346">
    <property type="entry name" value="T2SS_GspH"/>
</dbReference>
<evidence type="ECO:0000256" key="5">
    <source>
        <dbReference type="ARBA" id="ARBA00022519"/>
    </source>
</evidence>
<protein>
    <recommendedName>
        <fullName evidence="2">Type II secretion system protein H</fullName>
    </recommendedName>
    <alternativeName>
        <fullName evidence="10">General secretion pathway protein H</fullName>
    </alternativeName>
</protein>
<evidence type="ECO:0000256" key="6">
    <source>
        <dbReference type="ARBA" id="ARBA00022692"/>
    </source>
</evidence>
<evidence type="ECO:0000256" key="10">
    <source>
        <dbReference type="ARBA" id="ARBA00030775"/>
    </source>
</evidence>
<dbReference type="InterPro" id="IPR049875">
    <property type="entry name" value="TypeII_GspH"/>
</dbReference>
<keyword evidence="6 11" id="KW-0812">Transmembrane</keyword>
<gene>
    <name evidence="13" type="ORF">OS145_04795</name>
</gene>
<dbReference type="InterPro" id="IPR045584">
    <property type="entry name" value="Pilin-like"/>
</dbReference>
<evidence type="ECO:0000259" key="12">
    <source>
        <dbReference type="Pfam" id="PF12019"/>
    </source>
</evidence>
<evidence type="ECO:0000313" key="14">
    <source>
        <dbReference type="Proteomes" id="UP000016543"/>
    </source>
</evidence>
<dbReference type="PRINTS" id="PR00885">
    <property type="entry name" value="BCTERIALGSPH"/>
</dbReference>
<proteinExistence type="inferred from homology"/>
<evidence type="ECO:0000256" key="2">
    <source>
        <dbReference type="ARBA" id="ARBA00021549"/>
    </source>
</evidence>